<organism evidence="1">
    <name type="scientific">marine sediment metagenome</name>
    <dbReference type="NCBI Taxonomy" id="412755"/>
    <lineage>
        <taxon>unclassified sequences</taxon>
        <taxon>metagenomes</taxon>
        <taxon>ecological metagenomes</taxon>
    </lineage>
</organism>
<dbReference type="NCBIfam" id="NF045672">
    <property type="entry name" value="MCP_gp7_epsi_15"/>
    <property type="match status" value="1"/>
</dbReference>
<name>X1LGD5_9ZZZZ</name>
<dbReference type="AlphaFoldDB" id="X1LGD5"/>
<evidence type="ECO:0000313" key="1">
    <source>
        <dbReference type="EMBL" id="GAI18163.1"/>
    </source>
</evidence>
<protein>
    <submittedName>
        <fullName evidence="1">Uncharacterized protein</fullName>
    </submittedName>
</protein>
<dbReference type="InterPro" id="IPR048813">
    <property type="entry name" value="GP7-like"/>
</dbReference>
<feature type="non-terminal residue" evidence="1">
    <location>
        <position position="177"/>
    </location>
</feature>
<proteinExistence type="predicted"/>
<sequence>MAATYALGTNLTIMELIRREAPNGMLAQIIDVLNEENRILEDITWLECNSGTYYEDTRTASEPTGSERAYDEGVNPEAGVTEKILEPTCMFNALSETDVMKFQHSPDPMGARLQEDQFFLKGMTKTFVSRLFDGNRNTDPRQIMGINNRPLYSTLQTNETEVFDNAGGNASTADNKT</sequence>
<dbReference type="Pfam" id="PF20911">
    <property type="entry name" value="GP7"/>
    <property type="match status" value="1"/>
</dbReference>
<gene>
    <name evidence="1" type="ORF">S06H3_14311</name>
</gene>
<accession>X1LGD5</accession>
<dbReference type="EMBL" id="BARV01006996">
    <property type="protein sequence ID" value="GAI18163.1"/>
    <property type="molecule type" value="Genomic_DNA"/>
</dbReference>
<comment type="caution">
    <text evidence="1">The sequence shown here is derived from an EMBL/GenBank/DDBJ whole genome shotgun (WGS) entry which is preliminary data.</text>
</comment>
<reference evidence="1" key="1">
    <citation type="journal article" date="2014" name="Front. Microbiol.">
        <title>High frequency of phylogenetically diverse reductive dehalogenase-homologous genes in deep subseafloor sedimentary metagenomes.</title>
        <authorList>
            <person name="Kawai M."/>
            <person name="Futagami T."/>
            <person name="Toyoda A."/>
            <person name="Takaki Y."/>
            <person name="Nishi S."/>
            <person name="Hori S."/>
            <person name="Arai W."/>
            <person name="Tsubouchi T."/>
            <person name="Morono Y."/>
            <person name="Uchiyama I."/>
            <person name="Ito T."/>
            <person name="Fujiyama A."/>
            <person name="Inagaki F."/>
            <person name="Takami H."/>
        </authorList>
    </citation>
    <scope>NUCLEOTIDE SEQUENCE</scope>
    <source>
        <strain evidence="1">Expedition CK06-06</strain>
    </source>
</reference>